<dbReference type="EMBL" id="CP043494">
    <property type="protein sequence ID" value="WNG49937.1"/>
    <property type="molecule type" value="Genomic_DNA"/>
</dbReference>
<protein>
    <submittedName>
        <fullName evidence="1">Head protein</fullName>
    </submittedName>
</protein>
<dbReference type="RefSeq" id="WP_395808431.1">
    <property type="nucleotide sequence ID" value="NZ_CP043494.1"/>
</dbReference>
<dbReference type="Proteomes" id="UP001611383">
    <property type="component" value="Chromosome"/>
</dbReference>
<gene>
    <name evidence="1" type="ORF">F0U60_41815</name>
</gene>
<keyword evidence="2" id="KW-1185">Reference proteome</keyword>
<name>A0ABY9X3H1_9BACT</name>
<evidence type="ECO:0000313" key="1">
    <source>
        <dbReference type="EMBL" id="WNG49937.1"/>
    </source>
</evidence>
<accession>A0ABY9X3H1</accession>
<evidence type="ECO:0000313" key="2">
    <source>
        <dbReference type="Proteomes" id="UP001611383"/>
    </source>
</evidence>
<organism evidence="1 2">
    <name type="scientific">Archangium minus</name>
    <dbReference type="NCBI Taxonomy" id="83450"/>
    <lineage>
        <taxon>Bacteria</taxon>
        <taxon>Pseudomonadati</taxon>
        <taxon>Myxococcota</taxon>
        <taxon>Myxococcia</taxon>
        <taxon>Myxococcales</taxon>
        <taxon>Cystobacterineae</taxon>
        <taxon>Archangiaceae</taxon>
        <taxon>Archangium</taxon>
    </lineage>
</organism>
<proteinExistence type="predicted"/>
<reference evidence="1 2" key="1">
    <citation type="submission" date="2019-08" db="EMBL/GenBank/DDBJ databases">
        <title>Archangium and Cystobacter genomes.</title>
        <authorList>
            <person name="Chen I.-C.K."/>
            <person name="Wielgoss S."/>
        </authorList>
    </citation>
    <scope>NUCLEOTIDE SEQUENCE [LARGE SCALE GENOMIC DNA]</scope>
    <source>
        <strain evidence="1 2">Cbm 6</strain>
    </source>
</reference>
<sequence length="198" mass="22370">MSKRNLTMDVMDLLARIRANTQSVEEQELLEVAINALLFITSTGQRYAFADFLEYLESNAPPPVVASFKTREEAETWLNSQSEPPDSTLVLISGQYHTVTYIRELNHRRLIPLAVIEFHLGRLKREGLPPAVASFDTREAAEAWFTSQTEPPAQSLITISGESYLAVHHRNVNHRALYPFSIAMDEEEQSENDAQGPQ</sequence>